<dbReference type="STRING" id="1137138.A0A067PAF6"/>
<protein>
    <submittedName>
        <fullName evidence="2">Uncharacterized protein</fullName>
    </submittedName>
</protein>
<accession>A0A067PAF6</accession>
<feature type="compositionally biased region" description="Polar residues" evidence="1">
    <location>
        <begin position="42"/>
        <end position="59"/>
    </location>
</feature>
<feature type="region of interest" description="Disordered" evidence="1">
    <location>
        <begin position="35"/>
        <end position="71"/>
    </location>
</feature>
<sequence length="238" mass="26389">MSSSTQFLYQFTSVDILNTSLIDVHTGASTYQIVTSPDIPEGSSSEITQLSRSDETSAAGSDGELDGAEVPKRRTVISDAAGDVVCEIAWNGRIPDITLGDEKVGPLKQLFGSTGVPFRHNALTIPSRFNADCVWTATPNSLVLYDHNSEAVKGAFHHNVVRPTKGHLIKAHIPGLGHNYLSFTQHDSISPVEFILSFIMLEIVRRGRFLLTPYSFERPKHQWDARDLIMRRLRRSTI</sequence>
<evidence type="ECO:0000313" key="3">
    <source>
        <dbReference type="Proteomes" id="UP000027073"/>
    </source>
</evidence>
<gene>
    <name evidence="2" type="ORF">PLEOSDRAFT_42613</name>
</gene>
<reference evidence="3" key="1">
    <citation type="journal article" date="2014" name="Proc. Natl. Acad. Sci. U.S.A.">
        <title>Extensive sampling of basidiomycete genomes demonstrates inadequacy of the white-rot/brown-rot paradigm for wood decay fungi.</title>
        <authorList>
            <person name="Riley R."/>
            <person name="Salamov A.A."/>
            <person name="Brown D.W."/>
            <person name="Nagy L.G."/>
            <person name="Floudas D."/>
            <person name="Held B.W."/>
            <person name="Levasseur A."/>
            <person name="Lombard V."/>
            <person name="Morin E."/>
            <person name="Otillar R."/>
            <person name="Lindquist E.A."/>
            <person name="Sun H."/>
            <person name="LaButti K.M."/>
            <person name="Schmutz J."/>
            <person name="Jabbour D."/>
            <person name="Luo H."/>
            <person name="Baker S.E."/>
            <person name="Pisabarro A.G."/>
            <person name="Walton J.D."/>
            <person name="Blanchette R.A."/>
            <person name="Henrissat B."/>
            <person name="Martin F."/>
            <person name="Cullen D."/>
            <person name="Hibbett D.S."/>
            <person name="Grigoriev I.V."/>
        </authorList>
    </citation>
    <scope>NUCLEOTIDE SEQUENCE [LARGE SCALE GENOMIC DNA]</scope>
    <source>
        <strain evidence="3">PC15</strain>
    </source>
</reference>
<name>A0A067PAF6_PLEO1</name>
<dbReference type="AlphaFoldDB" id="A0A067PAF6"/>
<evidence type="ECO:0000256" key="1">
    <source>
        <dbReference type="SAM" id="MobiDB-lite"/>
    </source>
</evidence>
<dbReference type="EMBL" id="KL198004">
    <property type="protein sequence ID" value="KDQ33382.1"/>
    <property type="molecule type" value="Genomic_DNA"/>
</dbReference>
<dbReference type="InParanoid" id="A0A067PAF6"/>
<dbReference type="Proteomes" id="UP000027073">
    <property type="component" value="Unassembled WGS sequence"/>
</dbReference>
<evidence type="ECO:0000313" key="2">
    <source>
        <dbReference type="EMBL" id="KDQ33382.1"/>
    </source>
</evidence>
<proteinExistence type="predicted"/>
<organism evidence="2 3">
    <name type="scientific">Pleurotus ostreatus (strain PC15)</name>
    <name type="common">Oyster mushroom</name>
    <dbReference type="NCBI Taxonomy" id="1137138"/>
    <lineage>
        <taxon>Eukaryota</taxon>
        <taxon>Fungi</taxon>
        <taxon>Dikarya</taxon>
        <taxon>Basidiomycota</taxon>
        <taxon>Agaricomycotina</taxon>
        <taxon>Agaricomycetes</taxon>
        <taxon>Agaricomycetidae</taxon>
        <taxon>Agaricales</taxon>
        <taxon>Pleurotineae</taxon>
        <taxon>Pleurotaceae</taxon>
        <taxon>Pleurotus</taxon>
    </lineage>
</organism>
<dbReference type="HOGENOM" id="CLU_079946_0_0_1"/>
<dbReference type="OrthoDB" id="3258136at2759"/>
<dbReference type="VEuPathDB" id="FungiDB:PLEOSDRAFT_42613"/>